<dbReference type="SMART" id="SM00320">
    <property type="entry name" value="WD40"/>
    <property type="match status" value="2"/>
</dbReference>
<sequence>MRIRIDIDVADHELDVATELLTVLRSITDEINVRHQGAVMGGASISRTPAADTHSVKINGPSSSSGLESVADAKASVTGGLPTAFQKAPASPAASSSATVFPGSPPLSSQVQAQAGAFGSVLQTGSRPGSRAGSQLGPRAGSASSSTDTSGLPPSARPPPAAAPSAAQLPGPGAAPAAPAAPGARSAAPAPKPVRPPRGDIVAALRKLIAGLDSEADYEANLTKVSTNLGKVFETGNLGAEAFGIFWDAFSSILWDPERLKAQQSVVNFMNLLPGLPEDILAKTKEPLISQTMRRLTESRPVDANRQEFFTDAEIFACITTMHLVALTGAVKTIIQMLGSEQKRAAAVTMLGKTVEQSADQLKTEVDNDTLAALKAAVDKIKEPIFQYDKSYVYECMDWGVPPSCPVTPANGKLMAHMSYKGHSAPVFAVGYDHTHSQLASAGRDSSVILWDSSGKQIDRVMGVPGSCYGGMAMHPERPVMAAVCMGEVKPPYVDILDLRQGSLKRRLQLQCSSAELVSCVTCLPGSDRFATGELHANDQGAVAIYDLNSLSSSTADAVATLNDEHGTVTCIGTLDTGTANPNVLMSGARDGTITVWDLRENKPVMHMHVPATSSDNPSAPAVDPIVTCFDSKECVILAGSINTNLCQWDVRRLTAGANPPQELTVLDGSAILRIAFGPAAPTAAISTLNGLYYMDPFAEGVHPSYRMAEAFPNKAKQQYPDVKWGSGQDASMLYAACLDGSVDVYKLD</sequence>
<evidence type="ECO:0000313" key="6">
    <source>
        <dbReference type="Proteomes" id="UP001314263"/>
    </source>
</evidence>
<dbReference type="InterPro" id="IPR001680">
    <property type="entry name" value="WD40_rpt"/>
</dbReference>
<feature type="repeat" description="WD" evidence="3">
    <location>
        <begin position="420"/>
        <end position="452"/>
    </location>
</feature>
<evidence type="ECO:0000256" key="3">
    <source>
        <dbReference type="PROSITE-ProRule" id="PRU00221"/>
    </source>
</evidence>
<evidence type="ECO:0000256" key="4">
    <source>
        <dbReference type="SAM" id="MobiDB-lite"/>
    </source>
</evidence>
<reference evidence="5 6" key="1">
    <citation type="submission" date="2023-10" db="EMBL/GenBank/DDBJ databases">
        <authorList>
            <person name="Maclean D."/>
            <person name="Macfadyen A."/>
        </authorList>
    </citation>
    <scope>NUCLEOTIDE SEQUENCE [LARGE SCALE GENOMIC DNA]</scope>
</reference>
<dbReference type="PROSITE" id="PS00678">
    <property type="entry name" value="WD_REPEATS_1"/>
    <property type="match status" value="1"/>
</dbReference>
<dbReference type="Pfam" id="PF00400">
    <property type="entry name" value="WD40"/>
    <property type="match status" value="2"/>
</dbReference>
<dbReference type="SUPFAM" id="SSF50978">
    <property type="entry name" value="WD40 repeat-like"/>
    <property type="match status" value="1"/>
</dbReference>
<comment type="caution">
    <text evidence="5">The sequence shown here is derived from an EMBL/GenBank/DDBJ whole genome shotgun (WGS) entry which is preliminary data.</text>
</comment>
<dbReference type="AlphaFoldDB" id="A0AAV1ID79"/>
<keyword evidence="1 3" id="KW-0853">WD repeat</keyword>
<protein>
    <recommendedName>
        <fullName evidence="7">Guanine nucleotide-binding protein subunit beta-like protein</fullName>
    </recommendedName>
</protein>
<keyword evidence="2" id="KW-0677">Repeat</keyword>
<feature type="compositionally biased region" description="Low complexity" evidence="4">
    <location>
        <begin position="140"/>
        <end position="154"/>
    </location>
</feature>
<dbReference type="InterPro" id="IPR019775">
    <property type="entry name" value="WD40_repeat_CS"/>
</dbReference>
<feature type="region of interest" description="Disordered" evidence="4">
    <location>
        <begin position="44"/>
        <end position="71"/>
    </location>
</feature>
<evidence type="ECO:0008006" key="7">
    <source>
        <dbReference type="Google" id="ProtNLM"/>
    </source>
</evidence>
<feature type="compositionally biased region" description="Low complexity" evidence="4">
    <location>
        <begin position="88"/>
        <end position="98"/>
    </location>
</feature>
<dbReference type="Gene3D" id="2.130.10.10">
    <property type="entry name" value="YVTN repeat-like/Quinoprotein amine dehydrogenase"/>
    <property type="match status" value="2"/>
</dbReference>
<dbReference type="PROSITE" id="PS50294">
    <property type="entry name" value="WD_REPEATS_REGION"/>
    <property type="match status" value="1"/>
</dbReference>
<dbReference type="InterPro" id="IPR036322">
    <property type="entry name" value="WD40_repeat_dom_sf"/>
</dbReference>
<feature type="compositionally biased region" description="Low complexity" evidence="4">
    <location>
        <begin position="163"/>
        <end position="189"/>
    </location>
</feature>
<name>A0AAV1ID79_9CHLO</name>
<organism evidence="5 6">
    <name type="scientific">Coccomyxa viridis</name>
    <dbReference type="NCBI Taxonomy" id="1274662"/>
    <lineage>
        <taxon>Eukaryota</taxon>
        <taxon>Viridiplantae</taxon>
        <taxon>Chlorophyta</taxon>
        <taxon>core chlorophytes</taxon>
        <taxon>Trebouxiophyceae</taxon>
        <taxon>Trebouxiophyceae incertae sedis</taxon>
        <taxon>Coccomyxaceae</taxon>
        <taxon>Coccomyxa</taxon>
    </lineage>
</organism>
<feature type="region of interest" description="Disordered" evidence="4">
    <location>
        <begin position="85"/>
        <end position="198"/>
    </location>
</feature>
<dbReference type="InterPro" id="IPR015943">
    <property type="entry name" value="WD40/YVTN_repeat-like_dom_sf"/>
</dbReference>
<dbReference type="Proteomes" id="UP001314263">
    <property type="component" value="Unassembled WGS sequence"/>
</dbReference>
<dbReference type="EMBL" id="CAUYUE010000010">
    <property type="protein sequence ID" value="CAK0784420.1"/>
    <property type="molecule type" value="Genomic_DNA"/>
</dbReference>
<accession>A0AAV1ID79</accession>
<dbReference type="PROSITE" id="PS50082">
    <property type="entry name" value="WD_REPEATS_2"/>
    <property type="match status" value="2"/>
</dbReference>
<keyword evidence="6" id="KW-1185">Reference proteome</keyword>
<proteinExistence type="predicted"/>
<evidence type="ECO:0000256" key="1">
    <source>
        <dbReference type="ARBA" id="ARBA00022574"/>
    </source>
</evidence>
<evidence type="ECO:0000256" key="2">
    <source>
        <dbReference type="ARBA" id="ARBA00022737"/>
    </source>
</evidence>
<evidence type="ECO:0000313" key="5">
    <source>
        <dbReference type="EMBL" id="CAK0784420.1"/>
    </source>
</evidence>
<gene>
    <name evidence="5" type="ORF">CVIRNUC_007624</name>
</gene>
<feature type="repeat" description="WD" evidence="3">
    <location>
        <begin position="581"/>
        <end position="607"/>
    </location>
</feature>
<dbReference type="PANTHER" id="PTHR10971">
    <property type="entry name" value="MRNA EXPORT FACTOR AND BUB3"/>
    <property type="match status" value="1"/>
</dbReference>